<name>A0A1V2ZW11_9GAMM</name>
<keyword evidence="2" id="KW-0732">Signal</keyword>
<feature type="chain" id="PRO_5012505364" evidence="2">
    <location>
        <begin position="23"/>
        <end position="170"/>
    </location>
</feature>
<evidence type="ECO:0000256" key="2">
    <source>
        <dbReference type="SAM" id="SignalP"/>
    </source>
</evidence>
<feature type="region of interest" description="Disordered" evidence="1">
    <location>
        <begin position="134"/>
        <end position="170"/>
    </location>
</feature>
<dbReference type="Proteomes" id="UP000189177">
    <property type="component" value="Unassembled WGS sequence"/>
</dbReference>
<organism evidence="3 4">
    <name type="scientific">Thioalkalivibrio halophilus</name>
    <dbReference type="NCBI Taxonomy" id="252474"/>
    <lineage>
        <taxon>Bacteria</taxon>
        <taxon>Pseudomonadati</taxon>
        <taxon>Pseudomonadota</taxon>
        <taxon>Gammaproteobacteria</taxon>
        <taxon>Chromatiales</taxon>
        <taxon>Ectothiorhodospiraceae</taxon>
        <taxon>Thioalkalivibrio</taxon>
    </lineage>
</organism>
<proteinExistence type="predicted"/>
<accession>A0A1V2ZW11</accession>
<sequence length="170" mass="18418">MLGGAGAILGATALILSGTAHAGEEIIRGTVDGEERTWERFDTDDGGPAFFTDLPAGARLFNLHGLRDGSTPNPLGSLIVSVTTFNDNVGRVEVSYYHEQAGGPDFVGNDQLENVEYEFDRLEVDGDTARISGRVSGELHHRENPLSEETDPSRTRSVEVEFDTTLPEQK</sequence>
<evidence type="ECO:0000313" key="3">
    <source>
        <dbReference type="EMBL" id="OOC09013.1"/>
    </source>
</evidence>
<gene>
    <name evidence="3" type="ORF">B1A74_13240</name>
</gene>
<feature type="compositionally biased region" description="Basic and acidic residues" evidence="1">
    <location>
        <begin position="137"/>
        <end position="159"/>
    </location>
</feature>
<protein>
    <submittedName>
        <fullName evidence="3">Uncharacterized protein</fullName>
    </submittedName>
</protein>
<reference evidence="3 4" key="1">
    <citation type="submission" date="2017-02" db="EMBL/GenBank/DDBJ databases">
        <title>Genomic diversity within the haloalkaliphilic genus Thioalkalivibrio.</title>
        <authorList>
            <person name="Ahn A.-C."/>
            <person name="Meier-Kolthoff J."/>
            <person name="Overmars L."/>
            <person name="Richter M."/>
            <person name="Woyke T."/>
            <person name="Sorokin D.Y."/>
            <person name="Muyzer G."/>
        </authorList>
    </citation>
    <scope>NUCLEOTIDE SEQUENCE [LARGE SCALE GENOMIC DNA]</scope>
    <source>
        <strain evidence="3 4">HL17</strain>
    </source>
</reference>
<dbReference type="EMBL" id="MUZR01000068">
    <property type="protein sequence ID" value="OOC09013.1"/>
    <property type="molecule type" value="Genomic_DNA"/>
</dbReference>
<comment type="caution">
    <text evidence="3">The sequence shown here is derived from an EMBL/GenBank/DDBJ whole genome shotgun (WGS) entry which is preliminary data.</text>
</comment>
<evidence type="ECO:0000256" key="1">
    <source>
        <dbReference type="SAM" id="MobiDB-lite"/>
    </source>
</evidence>
<keyword evidence="4" id="KW-1185">Reference proteome</keyword>
<dbReference type="AlphaFoldDB" id="A0A1V2ZW11"/>
<evidence type="ECO:0000313" key="4">
    <source>
        <dbReference type="Proteomes" id="UP000189177"/>
    </source>
</evidence>
<feature type="signal peptide" evidence="2">
    <location>
        <begin position="1"/>
        <end position="22"/>
    </location>
</feature>